<accession>A0A8H3IAN0</accession>
<evidence type="ECO:0000256" key="1">
    <source>
        <dbReference type="SAM" id="MobiDB-lite"/>
    </source>
</evidence>
<evidence type="ECO:0000259" key="2">
    <source>
        <dbReference type="Pfam" id="PF04457"/>
    </source>
</evidence>
<dbReference type="AlphaFoldDB" id="A0A8H3IAN0"/>
<sequence length="217" mass="24076">MASREEALSDLNSTLSSDILDDINSLHSATATTDYSAFIGREESISSDDSLPPRSKPASRARAKKSRKVQKALSSSAKASDRPLRPAQDILARLRHDPALSSQNFSIGYLDRHAPDVMEMPLEKWNNGDVTDEEFIPQHRILWFRRNEDGVKVWDRRERIDMIFAGGSRTGDGVRPTGIHSEEACGFEKAEQFEIKDVKPAEIGAKSPPTKGTIVEA</sequence>
<dbReference type="Proteomes" id="UP000664521">
    <property type="component" value="Unassembled WGS sequence"/>
</dbReference>
<gene>
    <name evidence="3" type="ORF">HETSPECPRED_008907</name>
</gene>
<feature type="region of interest" description="Disordered" evidence="1">
    <location>
        <begin position="43"/>
        <end position="85"/>
    </location>
</feature>
<feature type="compositionally biased region" description="Basic residues" evidence="1">
    <location>
        <begin position="57"/>
        <end position="70"/>
    </location>
</feature>
<reference evidence="3" key="1">
    <citation type="submission" date="2021-03" db="EMBL/GenBank/DDBJ databases">
        <authorList>
            <person name="Tagirdzhanova G."/>
        </authorList>
    </citation>
    <scope>NUCLEOTIDE SEQUENCE</scope>
</reference>
<keyword evidence="4" id="KW-1185">Reference proteome</keyword>
<dbReference type="OrthoDB" id="10263155at2759"/>
<protein>
    <recommendedName>
        <fullName evidence="2">MJ1316 RNA cyclic group end recognition domain-containing protein</fullName>
    </recommendedName>
</protein>
<organism evidence="3 4">
    <name type="scientific">Heterodermia speciosa</name>
    <dbReference type="NCBI Taxonomy" id="116794"/>
    <lineage>
        <taxon>Eukaryota</taxon>
        <taxon>Fungi</taxon>
        <taxon>Dikarya</taxon>
        <taxon>Ascomycota</taxon>
        <taxon>Pezizomycotina</taxon>
        <taxon>Lecanoromycetes</taxon>
        <taxon>OSLEUM clade</taxon>
        <taxon>Lecanoromycetidae</taxon>
        <taxon>Caliciales</taxon>
        <taxon>Physciaceae</taxon>
        <taxon>Heterodermia</taxon>
    </lineage>
</organism>
<dbReference type="Pfam" id="PF04457">
    <property type="entry name" value="MJ1316"/>
    <property type="match status" value="1"/>
</dbReference>
<name>A0A8H3IAN0_9LECA</name>
<comment type="caution">
    <text evidence="3">The sequence shown here is derived from an EMBL/GenBank/DDBJ whole genome shotgun (WGS) entry which is preliminary data.</text>
</comment>
<dbReference type="EMBL" id="CAJPDS010000007">
    <property type="protein sequence ID" value="CAF9909275.1"/>
    <property type="molecule type" value="Genomic_DNA"/>
</dbReference>
<feature type="domain" description="MJ1316 RNA cyclic group end recognition" evidence="2">
    <location>
        <begin position="84"/>
        <end position="156"/>
    </location>
</feature>
<dbReference type="InterPro" id="IPR042653">
    <property type="entry name" value="Leng9"/>
</dbReference>
<dbReference type="InterPro" id="IPR040459">
    <property type="entry name" value="MJ1316"/>
</dbReference>
<dbReference type="PANTHER" id="PTHR46729">
    <property type="entry name" value="LEUKOCYTE RECEPTOR CLUSTER MEMBER 9"/>
    <property type="match status" value="1"/>
</dbReference>
<proteinExistence type="predicted"/>
<evidence type="ECO:0000313" key="4">
    <source>
        <dbReference type="Proteomes" id="UP000664521"/>
    </source>
</evidence>
<dbReference type="PANTHER" id="PTHR46729:SF1">
    <property type="entry name" value="LEUKOCYTE RECEPTOR CLUSTER MEMBER 9"/>
    <property type="match status" value="1"/>
</dbReference>
<evidence type="ECO:0000313" key="3">
    <source>
        <dbReference type="EMBL" id="CAF9909275.1"/>
    </source>
</evidence>